<dbReference type="Gene3D" id="3.40.50.300">
    <property type="entry name" value="P-loop containing nucleotide triphosphate hydrolases"/>
    <property type="match status" value="1"/>
</dbReference>
<evidence type="ECO:0000313" key="11">
    <source>
        <dbReference type="Proteomes" id="UP000004069"/>
    </source>
</evidence>
<dbReference type="GO" id="GO:0005524">
    <property type="term" value="F:ATP binding"/>
    <property type="evidence" value="ECO:0007669"/>
    <property type="project" value="UniProtKB-KW"/>
</dbReference>
<feature type="transmembrane region" description="Helical" evidence="7">
    <location>
        <begin position="142"/>
        <end position="166"/>
    </location>
</feature>
<accession>D4YRP6</accession>
<sequence length="527" mass="59526">MRLNFFKYLYPHKKLLWFGIIIAGGLTSLDGIVSPYIIGTLTNILMAKHFNRVPQILVLYLVLFLIITISYWIWQLLWAKARQAANLRMRADVFDHFLDSPSTERIEKVNNFVNVDVKQIEGQYVNSVVNLVYCIEQAVFSLIYVISINGIVSMAFLICGLLPFLVPRFTRNWVEGSSEIWNKSYEDYNLTLNEALRGFPVIKHFNVSDIFKKRVNQKLAREENKYWQMSYCSSTASFCSQLSYALSSIAALSVGVLFVVNGQVNVGELISLFLASDRLTSPIITISQVFNQLNTTTPLIKENSILNSKQIAINNLTIASQNSIINFQNCQLGYQNQALLKNVDFTINPHEKVLIVGRSGIGKSTLFKTLLNEIPLISGTIKVAPNVANNFGVVGQESYIFSDTLRFNLTLGRKIADEKLITILKKVDLEKFARLKALDQKLGKSGLSLSGGERRKIELARALLAKKEILLVDEGLSGLDKKSSQKIFDLIMTFPGTVLEIEHIIGKEQSMQYDQLIDLNQKQYQVE</sequence>
<protein>
    <submittedName>
        <fullName evidence="10">ABC transporter, ATP-binding protein</fullName>
    </submittedName>
</protein>
<dbReference type="GO" id="GO:0140359">
    <property type="term" value="F:ABC-type transporter activity"/>
    <property type="evidence" value="ECO:0007669"/>
    <property type="project" value="InterPro"/>
</dbReference>
<reference evidence="10 11" key="1">
    <citation type="submission" date="2010-04" db="EMBL/GenBank/DDBJ databases">
        <authorList>
            <person name="Muzny D."/>
            <person name="Qin X."/>
            <person name="Deng J."/>
            <person name="Jiang H."/>
            <person name="Liu Y."/>
            <person name="Qu J."/>
            <person name="Song X.-Z."/>
            <person name="Zhang L."/>
            <person name="Thornton R."/>
            <person name="Coyle M."/>
            <person name="Francisco L."/>
            <person name="Jackson L."/>
            <person name="Javaid M."/>
            <person name="Korchina V."/>
            <person name="Kovar C."/>
            <person name="Mata R."/>
            <person name="Mathew T."/>
            <person name="Ngo R."/>
            <person name="Nguyen L."/>
            <person name="Nguyen N."/>
            <person name="Okwuonu G."/>
            <person name="Ongeri F."/>
            <person name="Pham C."/>
            <person name="Simmons D."/>
            <person name="Wilczek-Boney K."/>
            <person name="Hale W."/>
            <person name="Jakkamsetti A."/>
            <person name="Pham P."/>
            <person name="Ruth R."/>
            <person name="San Lucas F."/>
            <person name="Warren J."/>
            <person name="Zhang J."/>
            <person name="Zhao Z."/>
            <person name="Zhou C."/>
            <person name="Zhu D."/>
            <person name="Lee S."/>
            <person name="Bess C."/>
            <person name="Blankenburg K."/>
            <person name="Forbes L."/>
            <person name="Fu Q."/>
            <person name="Gubbala S."/>
            <person name="Hirani K."/>
            <person name="Jayaseelan J.C."/>
            <person name="Lara F."/>
            <person name="Munidasa M."/>
            <person name="Palculict T."/>
            <person name="Patil S."/>
            <person name="Pu L.-L."/>
            <person name="Saada N."/>
            <person name="Tang L."/>
            <person name="Weissenberger G."/>
            <person name="Zhu Y."/>
            <person name="Hemphill L."/>
            <person name="Shang Y."/>
            <person name="Youmans B."/>
            <person name="Ayvaz T."/>
            <person name="Ross M."/>
            <person name="Santibanez J."/>
            <person name="Aqrawi P."/>
            <person name="Gross S."/>
            <person name="Joshi V."/>
            <person name="Fowler G."/>
            <person name="Nazareth L."/>
            <person name="Reid J."/>
            <person name="Worley K."/>
            <person name="Petrosino J."/>
            <person name="Highlander S."/>
            <person name="Gibbs R."/>
        </authorList>
    </citation>
    <scope>NUCLEOTIDE SEQUENCE [LARGE SCALE GENOMIC DNA]</scope>
    <source>
        <strain evidence="10 11">DSM 11664</strain>
    </source>
</reference>
<dbReference type="PANTHER" id="PTHR24221">
    <property type="entry name" value="ATP-BINDING CASSETTE SUB-FAMILY B"/>
    <property type="match status" value="1"/>
</dbReference>
<organism evidence="10 11">
    <name type="scientific">Lactobacillus amylolyticus DSM 11664</name>
    <dbReference type="NCBI Taxonomy" id="585524"/>
    <lineage>
        <taxon>Bacteria</taxon>
        <taxon>Bacillati</taxon>
        <taxon>Bacillota</taxon>
        <taxon>Bacilli</taxon>
        <taxon>Lactobacillales</taxon>
        <taxon>Lactobacillaceae</taxon>
        <taxon>Lactobacillus</taxon>
    </lineage>
</organism>
<keyword evidence="11" id="KW-1185">Reference proteome</keyword>
<dbReference type="eggNOG" id="COG1132">
    <property type="taxonomic scope" value="Bacteria"/>
</dbReference>
<evidence type="ECO:0000313" key="10">
    <source>
        <dbReference type="EMBL" id="EFG56126.1"/>
    </source>
</evidence>
<dbReference type="GO" id="GO:0016887">
    <property type="term" value="F:ATP hydrolysis activity"/>
    <property type="evidence" value="ECO:0007669"/>
    <property type="project" value="InterPro"/>
</dbReference>
<dbReference type="PANTHER" id="PTHR24221:SF654">
    <property type="entry name" value="ATP-BINDING CASSETTE SUB-FAMILY B MEMBER 6"/>
    <property type="match status" value="1"/>
</dbReference>
<dbReference type="SMART" id="SM00382">
    <property type="entry name" value="AAA"/>
    <property type="match status" value="1"/>
</dbReference>
<gene>
    <name evidence="10" type="ORF">HMPREF0493_0174</name>
</gene>
<evidence type="ECO:0000256" key="1">
    <source>
        <dbReference type="ARBA" id="ARBA00004651"/>
    </source>
</evidence>
<keyword evidence="2 7" id="KW-0812">Transmembrane</keyword>
<evidence type="ECO:0000259" key="8">
    <source>
        <dbReference type="PROSITE" id="PS50893"/>
    </source>
</evidence>
<dbReference type="Gene3D" id="1.20.1560.10">
    <property type="entry name" value="ABC transporter type 1, transmembrane domain"/>
    <property type="match status" value="1"/>
</dbReference>
<feature type="domain" description="ABC transmembrane type-1" evidence="9">
    <location>
        <begin position="18"/>
        <end position="295"/>
    </location>
</feature>
<evidence type="ECO:0000256" key="3">
    <source>
        <dbReference type="ARBA" id="ARBA00022741"/>
    </source>
</evidence>
<evidence type="ECO:0000256" key="4">
    <source>
        <dbReference type="ARBA" id="ARBA00022840"/>
    </source>
</evidence>
<evidence type="ECO:0000256" key="6">
    <source>
        <dbReference type="ARBA" id="ARBA00023136"/>
    </source>
</evidence>
<comment type="caution">
    <text evidence="10">The sequence shown here is derived from an EMBL/GenBank/DDBJ whole genome shotgun (WGS) entry which is preliminary data.</text>
</comment>
<evidence type="ECO:0000259" key="9">
    <source>
        <dbReference type="PROSITE" id="PS50929"/>
    </source>
</evidence>
<dbReference type="InterPro" id="IPR039421">
    <property type="entry name" value="Type_1_exporter"/>
</dbReference>
<name>D4YRP6_9LACO</name>
<dbReference type="CDD" id="cd07346">
    <property type="entry name" value="ABC_6TM_exporters"/>
    <property type="match status" value="1"/>
</dbReference>
<dbReference type="InterPro" id="IPR003439">
    <property type="entry name" value="ABC_transporter-like_ATP-bd"/>
</dbReference>
<evidence type="ECO:0000256" key="5">
    <source>
        <dbReference type="ARBA" id="ARBA00022989"/>
    </source>
</evidence>
<dbReference type="PATRIC" id="fig|585524.9.peg.1278"/>
<dbReference type="PROSITE" id="PS50893">
    <property type="entry name" value="ABC_TRANSPORTER_2"/>
    <property type="match status" value="1"/>
</dbReference>
<dbReference type="Pfam" id="PF00664">
    <property type="entry name" value="ABC_membrane"/>
    <property type="match status" value="1"/>
</dbReference>
<dbReference type="SUPFAM" id="SSF52540">
    <property type="entry name" value="P-loop containing nucleoside triphosphate hydrolases"/>
    <property type="match status" value="1"/>
</dbReference>
<dbReference type="PROSITE" id="PS00211">
    <property type="entry name" value="ABC_TRANSPORTER_1"/>
    <property type="match status" value="1"/>
</dbReference>
<comment type="subcellular location">
    <subcellularLocation>
        <location evidence="1">Cell membrane</location>
        <topology evidence="1">Multi-pass membrane protein</topology>
    </subcellularLocation>
</comment>
<feature type="transmembrane region" description="Helical" evidence="7">
    <location>
        <begin position="58"/>
        <end position="79"/>
    </location>
</feature>
<feature type="transmembrane region" description="Helical" evidence="7">
    <location>
        <begin position="15"/>
        <end position="38"/>
    </location>
</feature>
<feature type="domain" description="ABC transporter" evidence="8">
    <location>
        <begin position="325"/>
        <end position="524"/>
    </location>
</feature>
<keyword evidence="6 7" id="KW-0472">Membrane</keyword>
<dbReference type="PROSITE" id="PS50929">
    <property type="entry name" value="ABC_TM1F"/>
    <property type="match status" value="1"/>
</dbReference>
<evidence type="ECO:0000256" key="7">
    <source>
        <dbReference type="SAM" id="Phobius"/>
    </source>
</evidence>
<keyword evidence="5 7" id="KW-1133">Transmembrane helix</keyword>
<dbReference type="OrthoDB" id="1672195at2"/>
<evidence type="ECO:0000256" key="2">
    <source>
        <dbReference type="ARBA" id="ARBA00022692"/>
    </source>
</evidence>
<dbReference type="GO" id="GO:0034040">
    <property type="term" value="F:ATPase-coupled lipid transmembrane transporter activity"/>
    <property type="evidence" value="ECO:0007669"/>
    <property type="project" value="TreeGrafter"/>
</dbReference>
<dbReference type="InterPro" id="IPR027417">
    <property type="entry name" value="P-loop_NTPase"/>
</dbReference>
<dbReference type="InterPro" id="IPR017871">
    <property type="entry name" value="ABC_transporter-like_CS"/>
</dbReference>
<dbReference type="AlphaFoldDB" id="D4YRP6"/>
<dbReference type="InterPro" id="IPR036640">
    <property type="entry name" value="ABC1_TM_sf"/>
</dbReference>
<dbReference type="RefSeq" id="WP_006351328.1">
    <property type="nucleotide sequence ID" value="NZ_ADNY01000010.1"/>
</dbReference>
<proteinExistence type="predicted"/>
<keyword evidence="3" id="KW-0547">Nucleotide-binding</keyword>
<dbReference type="GO" id="GO:0005886">
    <property type="term" value="C:plasma membrane"/>
    <property type="evidence" value="ECO:0007669"/>
    <property type="project" value="UniProtKB-SubCell"/>
</dbReference>
<dbReference type="InterPro" id="IPR011527">
    <property type="entry name" value="ABC1_TM_dom"/>
</dbReference>
<dbReference type="EMBL" id="ADNY01000010">
    <property type="protein sequence ID" value="EFG56126.1"/>
    <property type="molecule type" value="Genomic_DNA"/>
</dbReference>
<dbReference type="Proteomes" id="UP000004069">
    <property type="component" value="Unassembled WGS sequence"/>
</dbReference>
<dbReference type="Pfam" id="PF00005">
    <property type="entry name" value="ABC_tran"/>
    <property type="match status" value="1"/>
</dbReference>
<keyword evidence="4 10" id="KW-0067">ATP-binding</keyword>
<dbReference type="SUPFAM" id="SSF90123">
    <property type="entry name" value="ABC transporter transmembrane region"/>
    <property type="match status" value="1"/>
</dbReference>
<dbReference type="InterPro" id="IPR003593">
    <property type="entry name" value="AAA+_ATPase"/>
</dbReference>